<dbReference type="InterPro" id="IPR050776">
    <property type="entry name" value="Ank_Repeat/CDKN_Inhibitor"/>
</dbReference>
<dbReference type="Proteomes" id="UP001227192">
    <property type="component" value="Unassembled WGS sequence"/>
</dbReference>
<dbReference type="AlphaFoldDB" id="A0AAI9TGK8"/>
<gene>
    <name evidence="4" type="ORF">VN97_g6623</name>
</gene>
<evidence type="ECO:0000256" key="3">
    <source>
        <dbReference type="PROSITE-ProRule" id="PRU00023"/>
    </source>
</evidence>
<evidence type="ECO:0000313" key="5">
    <source>
        <dbReference type="Proteomes" id="UP001227192"/>
    </source>
</evidence>
<dbReference type="Gene3D" id="1.25.40.20">
    <property type="entry name" value="Ankyrin repeat-containing domain"/>
    <property type="match status" value="2"/>
</dbReference>
<dbReference type="InterPro" id="IPR036770">
    <property type="entry name" value="Ankyrin_rpt-contain_sf"/>
</dbReference>
<organism evidence="4 5">
    <name type="scientific">Penicillium thymicola</name>
    <dbReference type="NCBI Taxonomy" id="293382"/>
    <lineage>
        <taxon>Eukaryota</taxon>
        <taxon>Fungi</taxon>
        <taxon>Dikarya</taxon>
        <taxon>Ascomycota</taxon>
        <taxon>Pezizomycotina</taxon>
        <taxon>Eurotiomycetes</taxon>
        <taxon>Eurotiomycetidae</taxon>
        <taxon>Eurotiales</taxon>
        <taxon>Aspergillaceae</taxon>
        <taxon>Penicillium</taxon>
    </lineage>
</organism>
<accession>A0AAI9TGK8</accession>
<keyword evidence="5" id="KW-1185">Reference proteome</keyword>
<dbReference type="PROSITE" id="PS50088">
    <property type="entry name" value="ANK_REPEAT"/>
    <property type="match status" value="1"/>
</dbReference>
<dbReference type="InterPro" id="IPR002110">
    <property type="entry name" value="Ankyrin_rpt"/>
</dbReference>
<name>A0AAI9TGK8_PENTH</name>
<dbReference type="EMBL" id="LACB01000195">
    <property type="protein sequence ID" value="KAJ9486714.1"/>
    <property type="molecule type" value="Genomic_DNA"/>
</dbReference>
<evidence type="ECO:0000256" key="1">
    <source>
        <dbReference type="ARBA" id="ARBA00022737"/>
    </source>
</evidence>
<proteinExistence type="predicted"/>
<reference evidence="4" key="2">
    <citation type="journal article" date="2016" name="Fungal Biol.">
        <title>Ochratoxin A production by Penicillium thymicola.</title>
        <authorList>
            <person name="Nguyen H.D.T."/>
            <person name="McMullin D.R."/>
            <person name="Ponomareva E."/>
            <person name="Riley R."/>
            <person name="Pomraning K.R."/>
            <person name="Baker S.E."/>
            <person name="Seifert K.A."/>
        </authorList>
    </citation>
    <scope>NUCLEOTIDE SEQUENCE</scope>
    <source>
        <strain evidence="4">DAOM 180753</strain>
    </source>
</reference>
<dbReference type="Pfam" id="PF12796">
    <property type="entry name" value="Ank_2"/>
    <property type="match status" value="1"/>
</dbReference>
<feature type="repeat" description="ANK" evidence="3">
    <location>
        <begin position="129"/>
        <end position="158"/>
    </location>
</feature>
<sequence length="223" mass="25305">MFLTHGWDINAPVDSNTPAALAFSFYDFKLTQWFLAYGADPNRRCYEHTDRTTLSVAFEKAPFAIIELLLDHGASLQHGKVIHYAAMRELDDRLEVLQYLLDRHHPLNDIMYQNCGDEYYFHMYSSIGTPLHYATGKGLLDSVTFFVQHGASIEIRDPLGRTAADGARRYGHSAVLNFLQHGSAGSNTEGNLMLLGAISKLPHYRMSSEKTDSDWFSYFHVYS</sequence>
<dbReference type="SMART" id="SM00248">
    <property type="entry name" value="ANK"/>
    <property type="match status" value="4"/>
</dbReference>
<comment type="caution">
    <text evidence="4">The sequence shown here is derived from an EMBL/GenBank/DDBJ whole genome shotgun (WGS) entry which is preliminary data.</text>
</comment>
<dbReference type="SUPFAM" id="SSF48403">
    <property type="entry name" value="Ankyrin repeat"/>
    <property type="match status" value="1"/>
</dbReference>
<keyword evidence="1" id="KW-0677">Repeat</keyword>
<keyword evidence="2 3" id="KW-0040">ANK repeat</keyword>
<dbReference type="PANTHER" id="PTHR24201">
    <property type="entry name" value="ANK_REP_REGION DOMAIN-CONTAINING PROTEIN"/>
    <property type="match status" value="1"/>
</dbReference>
<dbReference type="PROSITE" id="PS50297">
    <property type="entry name" value="ANK_REP_REGION"/>
    <property type="match status" value="1"/>
</dbReference>
<reference evidence="4" key="1">
    <citation type="submission" date="2015-06" db="EMBL/GenBank/DDBJ databases">
        <authorList>
            <person name="Nguyen H."/>
        </authorList>
    </citation>
    <scope>NUCLEOTIDE SEQUENCE</scope>
    <source>
        <strain evidence="4">DAOM 180753</strain>
    </source>
</reference>
<evidence type="ECO:0000256" key="2">
    <source>
        <dbReference type="ARBA" id="ARBA00023043"/>
    </source>
</evidence>
<evidence type="ECO:0000313" key="4">
    <source>
        <dbReference type="EMBL" id="KAJ9486714.1"/>
    </source>
</evidence>
<protein>
    <submittedName>
        <fullName evidence="4">Uncharacterized protein</fullName>
    </submittedName>
</protein>